<dbReference type="Proteomes" id="UP000306584">
    <property type="component" value="Unassembled WGS sequence"/>
</dbReference>
<evidence type="ECO:0000313" key="1">
    <source>
        <dbReference type="EMBL" id="THY03549.1"/>
    </source>
</evidence>
<proteinExistence type="predicted"/>
<evidence type="ECO:0000313" key="2">
    <source>
        <dbReference type="Proteomes" id="UP000306584"/>
    </source>
</evidence>
<gene>
    <name evidence="1" type="ORF">D6D01_10203</name>
</gene>
<name>A0A4S9JPQ8_AURPU</name>
<sequence length="236" mass="24797">MLCDAGGHDEDDIAVVDDGHLRFPLAPSASLTQYYLLLLFPTHTPSHPKLDSPAGHTHDKMRFSTFITLAAAPLLALAAPQQQQQQQQEQDTPLITAAPESNIVAPLPTQTVAPGAAWNDEAANVQLELRQAIDLLATQAATQVPVTQDYWIADHWDSALSTEIWTEVKYTQTFVTHPGLWTTAGAGSVGLGTHTGEIGVAKAATGAAASVMPQGSLFTAVLGLAGVAAGMGVVFL</sequence>
<dbReference type="EMBL" id="QZBD01000879">
    <property type="protein sequence ID" value="THY03549.1"/>
    <property type="molecule type" value="Genomic_DNA"/>
</dbReference>
<protein>
    <submittedName>
        <fullName evidence="1">Uncharacterized protein</fullName>
    </submittedName>
</protein>
<comment type="caution">
    <text evidence="1">The sequence shown here is derived from an EMBL/GenBank/DDBJ whole genome shotgun (WGS) entry which is preliminary data.</text>
</comment>
<reference evidence="1 2" key="1">
    <citation type="submission" date="2018-10" db="EMBL/GenBank/DDBJ databases">
        <title>Fifty Aureobasidium pullulans genomes reveal a recombining polyextremotolerant generalist.</title>
        <authorList>
            <person name="Gostincar C."/>
            <person name="Turk M."/>
            <person name="Zajc J."/>
            <person name="Gunde-Cimerman N."/>
        </authorList>
    </citation>
    <scope>NUCLEOTIDE SEQUENCE [LARGE SCALE GENOMIC DNA]</scope>
    <source>
        <strain evidence="1 2">EXF-6604</strain>
    </source>
</reference>
<dbReference type="AlphaFoldDB" id="A0A4S9JPQ8"/>
<accession>A0A4S9JPQ8</accession>
<organism evidence="1 2">
    <name type="scientific">Aureobasidium pullulans</name>
    <name type="common">Black yeast</name>
    <name type="synonym">Pullularia pullulans</name>
    <dbReference type="NCBI Taxonomy" id="5580"/>
    <lineage>
        <taxon>Eukaryota</taxon>
        <taxon>Fungi</taxon>
        <taxon>Dikarya</taxon>
        <taxon>Ascomycota</taxon>
        <taxon>Pezizomycotina</taxon>
        <taxon>Dothideomycetes</taxon>
        <taxon>Dothideomycetidae</taxon>
        <taxon>Dothideales</taxon>
        <taxon>Saccotheciaceae</taxon>
        <taxon>Aureobasidium</taxon>
    </lineage>
</organism>